<evidence type="ECO:0000259" key="5">
    <source>
        <dbReference type="PROSITE" id="PS50090"/>
    </source>
</evidence>
<dbReference type="PANTHER" id="PTHR47994">
    <property type="entry name" value="F14D16.11-RELATED"/>
    <property type="match status" value="1"/>
</dbReference>
<dbReference type="GO" id="GO:0005634">
    <property type="term" value="C:nucleus"/>
    <property type="evidence" value="ECO:0007669"/>
    <property type="project" value="UniProtKB-SubCell"/>
</dbReference>
<dbReference type="InterPro" id="IPR017930">
    <property type="entry name" value="Myb_dom"/>
</dbReference>
<dbReference type="SUPFAM" id="SSF46689">
    <property type="entry name" value="Homeodomain-like"/>
    <property type="match status" value="1"/>
</dbReference>
<dbReference type="SMART" id="SM00717">
    <property type="entry name" value="SANT"/>
    <property type="match status" value="1"/>
</dbReference>
<evidence type="ECO:0000259" key="6">
    <source>
        <dbReference type="PROSITE" id="PS51294"/>
    </source>
</evidence>
<feature type="domain" description="HTH myb-type" evidence="6">
    <location>
        <begin position="28"/>
        <end position="100"/>
    </location>
</feature>
<sequence length="304" mass="34185">ERERPLLIRYRSSSNMGRSPGSDETGMKKGPWLPEEDDKLISYIHKHGHSSWSALPKLAGTISLHKSLMKPRWSMIASHLPGRTDNEIKNFWNTHLKKKLIQMGFDPMTHRPRTDDIFSSLSQLMSLSNLRGLVDLQRQFPIGDQAFLNLQAEMAKLQLFHYLLQPPPLPMSNSSSSISPNELNILNLLIKENSNTINLDQGLLNSCLQDFSSNLPSLKTLDENHFSQNNSPLWLHEPQSLTQTMLPSHDPSGLSDDMARSVDGFGCNLKASSNHDQEGAATGSVDWPDLLFDDSIFPDIPYQS</sequence>
<dbReference type="EMBL" id="OU466858">
    <property type="protein sequence ID" value="CAH2043379.1"/>
    <property type="molecule type" value="Genomic_DNA"/>
</dbReference>
<dbReference type="InterPro" id="IPR015495">
    <property type="entry name" value="Myb_TF_plants"/>
</dbReference>
<comment type="subcellular location">
    <subcellularLocation>
        <location evidence="1">Nucleus</location>
    </subcellularLocation>
</comment>
<evidence type="ECO:0000256" key="2">
    <source>
        <dbReference type="ARBA" id="ARBA00023125"/>
    </source>
</evidence>
<feature type="region of interest" description="Disordered" evidence="4">
    <location>
        <begin position="1"/>
        <end position="31"/>
    </location>
</feature>
<gene>
    <name evidence="7" type="ORF">TAV2_LOCUS7783</name>
</gene>
<feature type="domain" description="Myb-like" evidence="5">
    <location>
        <begin position="24"/>
        <end position="96"/>
    </location>
</feature>
<keyword evidence="2" id="KW-0238">DNA-binding</keyword>
<evidence type="ECO:0000313" key="7">
    <source>
        <dbReference type="EMBL" id="CAH2043379.1"/>
    </source>
</evidence>
<keyword evidence="3" id="KW-0539">Nucleus</keyword>
<dbReference type="PROSITE" id="PS51294">
    <property type="entry name" value="HTH_MYB"/>
    <property type="match status" value="1"/>
</dbReference>
<name>A0AAU9RHX1_THLAR</name>
<dbReference type="Gene3D" id="1.10.10.60">
    <property type="entry name" value="Homeodomain-like"/>
    <property type="match status" value="1"/>
</dbReference>
<keyword evidence="8" id="KW-1185">Reference proteome</keyword>
<protein>
    <submittedName>
        <fullName evidence="7">Uncharacterized protein</fullName>
    </submittedName>
</protein>
<dbReference type="AlphaFoldDB" id="A0AAU9RHX1"/>
<accession>A0AAU9RHX1</accession>
<evidence type="ECO:0000256" key="3">
    <source>
        <dbReference type="ARBA" id="ARBA00023242"/>
    </source>
</evidence>
<evidence type="ECO:0000256" key="4">
    <source>
        <dbReference type="SAM" id="MobiDB-lite"/>
    </source>
</evidence>
<feature type="non-terminal residue" evidence="7">
    <location>
        <position position="304"/>
    </location>
</feature>
<evidence type="ECO:0000313" key="8">
    <source>
        <dbReference type="Proteomes" id="UP000836841"/>
    </source>
</evidence>
<evidence type="ECO:0000256" key="1">
    <source>
        <dbReference type="ARBA" id="ARBA00004123"/>
    </source>
</evidence>
<dbReference type="InterPro" id="IPR009057">
    <property type="entry name" value="Homeodomain-like_sf"/>
</dbReference>
<dbReference type="InterPro" id="IPR001005">
    <property type="entry name" value="SANT/Myb"/>
</dbReference>
<dbReference type="Pfam" id="PF00249">
    <property type="entry name" value="Myb_DNA-binding"/>
    <property type="match status" value="2"/>
</dbReference>
<dbReference type="GO" id="GO:0003677">
    <property type="term" value="F:DNA binding"/>
    <property type="evidence" value="ECO:0007669"/>
    <property type="project" value="UniProtKB-KW"/>
</dbReference>
<proteinExistence type="predicted"/>
<dbReference type="CDD" id="cd00167">
    <property type="entry name" value="SANT"/>
    <property type="match status" value="1"/>
</dbReference>
<dbReference type="Proteomes" id="UP000836841">
    <property type="component" value="Chromosome 2"/>
</dbReference>
<reference evidence="7 8" key="1">
    <citation type="submission" date="2022-03" db="EMBL/GenBank/DDBJ databases">
        <authorList>
            <person name="Nunn A."/>
            <person name="Chopra R."/>
            <person name="Nunn A."/>
            <person name="Contreras Garrido A."/>
        </authorList>
    </citation>
    <scope>NUCLEOTIDE SEQUENCE [LARGE SCALE GENOMIC DNA]</scope>
</reference>
<dbReference type="PROSITE" id="PS50090">
    <property type="entry name" value="MYB_LIKE"/>
    <property type="match status" value="1"/>
</dbReference>
<organism evidence="7 8">
    <name type="scientific">Thlaspi arvense</name>
    <name type="common">Field penny-cress</name>
    <dbReference type="NCBI Taxonomy" id="13288"/>
    <lineage>
        <taxon>Eukaryota</taxon>
        <taxon>Viridiplantae</taxon>
        <taxon>Streptophyta</taxon>
        <taxon>Embryophyta</taxon>
        <taxon>Tracheophyta</taxon>
        <taxon>Spermatophyta</taxon>
        <taxon>Magnoliopsida</taxon>
        <taxon>eudicotyledons</taxon>
        <taxon>Gunneridae</taxon>
        <taxon>Pentapetalae</taxon>
        <taxon>rosids</taxon>
        <taxon>malvids</taxon>
        <taxon>Brassicales</taxon>
        <taxon>Brassicaceae</taxon>
        <taxon>Thlaspideae</taxon>
        <taxon>Thlaspi</taxon>
    </lineage>
</organism>